<comment type="caution">
    <text evidence="2">The sequence shown here is derived from an EMBL/GenBank/DDBJ whole genome shotgun (WGS) entry which is preliminary data.</text>
</comment>
<accession>A0AAD7SS54</accession>
<feature type="region of interest" description="Disordered" evidence="1">
    <location>
        <begin position="1"/>
        <end position="24"/>
    </location>
</feature>
<evidence type="ECO:0000313" key="3">
    <source>
        <dbReference type="Proteomes" id="UP001221898"/>
    </source>
</evidence>
<proteinExistence type="predicted"/>
<gene>
    <name evidence="2" type="ORF">AAFF_G00274980</name>
</gene>
<evidence type="ECO:0000313" key="2">
    <source>
        <dbReference type="EMBL" id="KAJ8407641.1"/>
    </source>
</evidence>
<protein>
    <submittedName>
        <fullName evidence="2">Uncharacterized protein</fullName>
    </submittedName>
</protein>
<dbReference type="AlphaFoldDB" id="A0AAD7SS54"/>
<dbReference type="EMBL" id="JAINUG010000038">
    <property type="protein sequence ID" value="KAJ8407641.1"/>
    <property type="molecule type" value="Genomic_DNA"/>
</dbReference>
<dbReference type="Proteomes" id="UP001221898">
    <property type="component" value="Unassembled WGS sequence"/>
</dbReference>
<sequence>MSRRNAAGRTRSDQSAVGHQSLPRVSRVWRRPGLGSVAALTLRGAAQQGSLGNRRAAANVRIELRGVVDRDKLTFPLRRAGADPVPARSGPSLFHEARAVSETAGAGTRVKVGRWRRTERRGGDLPFQPVVQAAAFQNQPPLQNRSIKQWLALRIKASNPLSVFEPQQLMAQGRRPRRLQWGSDQIKPLEPLQSGVCSASSMPRAGGVWSGFDNEVLVEWGLRMTAVLLACCWGRVREAHVREAGLKALVGPRAQLTVAGAADARDGEAALIASPCEWQLCLHSSVRRNRSVVSERGRRWTVAPLLPDPVAAVASRSVASPTLTQVEVDWIIEILH</sequence>
<reference evidence="2" key="1">
    <citation type="journal article" date="2023" name="Science">
        <title>Genome structures resolve the early diversification of teleost fishes.</title>
        <authorList>
            <person name="Parey E."/>
            <person name="Louis A."/>
            <person name="Montfort J."/>
            <person name="Bouchez O."/>
            <person name="Roques C."/>
            <person name="Iampietro C."/>
            <person name="Lluch J."/>
            <person name="Castinel A."/>
            <person name="Donnadieu C."/>
            <person name="Desvignes T."/>
            <person name="Floi Bucao C."/>
            <person name="Jouanno E."/>
            <person name="Wen M."/>
            <person name="Mejri S."/>
            <person name="Dirks R."/>
            <person name="Jansen H."/>
            <person name="Henkel C."/>
            <person name="Chen W.J."/>
            <person name="Zahm M."/>
            <person name="Cabau C."/>
            <person name="Klopp C."/>
            <person name="Thompson A.W."/>
            <person name="Robinson-Rechavi M."/>
            <person name="Braasch I."/>
            <person name="Lecointre G."/>
            <person name="Bobe J."/>
            <person name="Postlethwait J.H."/>
            <person name="Berthelot C."/>
            <person name="Roest Crollius H."/>
            <person name="Guiguen Y."/>
        </authorList>
    </citation>
    <scope>NUCLEOTIDE SEQUENCE</scope>
    <source>
        <strain evidence="2">NC1722</strain>
    </source>
</reference>
<name>A0AAD7SS54_9TELE</name>
<keyword evidence="3" id="KW-1185">Reference proteome</keyword>
<evidence type="ECO:0000256" key="1">
    <source>
        <dbReference type="SAM" id="MobiDB-lite"/>
    </source>
</evidence>
<organism evidence="2 3">
    <name type="scientific">Aldrovandia affinis</name>
    <dbReference type="NCBI Taxonomy" id="143900"/>
    <lineage>
        <taxon>Eukaryota</taxon>
        <taxon>Metazoa</taxon>
        <taxon>Chordata</taxon>
        <taxon>Craniata</taxon>
        <taxon>Vertebrata</taxon>
        <taxon>Euteleostomi</taxon>
        <taxon>Actinopterygii</taxon>
        <taxon>Neopterygii</taxon>
        <taxon>Teleostei</taxon>
        <taxon>Notacanthiformes</taxon>
        <taxon>Halosauridae</taxon>
        <taxon>Aldrovandia</taxon>
    </lineage>
</organism>